<comment type="similarity">
    <text evidence="2">Belongs to the APC3/CDC27 family.</text>
</comment>
<dbReference type="InterPro" id="IPR019734">
    <property type="entry name" value="TPR_rpt"/>
</dbReference>
<dbReference type="Proteomes" id="UP000750334">
    <property type="component" value="Unassembled WGS sequence"/>
</dbReference>
<dbReference type="InterPro" id="IPR011990">
    <property type="entry name" value="TPR-like_helical_dom_sf"/>
</dbReference>
<dbReference type="GO" id="GO:0005680">
    <property type="term" value="C:anaphase-promoting complex"/>
    <property type="evidence" value="ECO:0007669"/>
    <property type="project" value="TreeGrafter"/>
</dbReference>
<feature type="compositionally biased region" description="Polar residues" evidence="4">
    <location>
        <begin position="287"/>
        <end position="300"/>
    </location>
</feature>
<feature type="repeat" description="TPR" evidence="3">
    <location>
        <begin position="654"/>
        <end position="687"/>
    </location>
</feature>
<dbReference type="GO" id="GO:0005737">
    <property type="term" value="C:cytoplasm"/>
    <property type="evidence" value="ECO:0007669"/>
    <property type="project" value="TreeGrafter"/>
</dbReference>
<dbReference type="GO" id="GO:0031145">
    <property type="term" value="P:anaphase-promoting complex-dependent catabolic process"/>
    <property type="evidence" value="ECO:0007669"/>
    <property type="project" value="TreeGrafter"/>
</dbReference>
<dbReference type="Pfam" id="PF13181">
    <property type="entry name" value="TPR_8"/>
    <property type="match status" value="1"/>
</dbReference>
<dbReference type="OrthoDB" id="329563at2759"/>
<evidence type="ECO:0000256" key="1">
    <source>
        <dbReference type="ARBA" id="ARBA00022803"/>
    </source>
</evidence>
<feature type="compositionally biased region" description="Low complexity" evidence="4">
    <location>
        <begin position="263"/>
        <end position="274"/>
    </location>
</feature>
<evidence type="ECO:0000256" key="2">
    <source>
        <dbReference type="ARBA" id="ARBA00038210"/>
    </source>
</evidence>
<dbReference type="PROSITE" id="PS50005">
    <property type="entry name" value="TPR"/>
    <property type="match status" value="4"/>
</dbReference>
<dbReference type="SUPFAM" id="SSF48452">
    <property type="entry name" value="TPR-like"/>
    <property type="match status" value="3"/>
</dbReference>
<name>A0A9P7B3E0_MAUEX</name>
<feature type="repeat" description="TPR" evidence="3">
    <location>
        <begin position="756"/>
        <end position="789"/>
    </location>
</feature>
<comment type="caution">
    <text evidence="5">The sequence shown here is derived from an EMBL/GenBank/DDBJ whole genome shotgun (WGS) entry which is preliminary data.</text>
</comment>
<dbReference type="Gene3D" id="1.25.40.10">
    <property type="entry name" value="Tetratricopeptide repeat domain"/>
    <property type="match status" value="4"/>
</dbReference>
<dbReference type="AlphaFoldDB" id="A0A9P7B3E0"/>
<feature type="compositionally biased region" description="Basic and acidic residues" evidence="4">
    <location>
        <begin position="275"/>
        <end position="286"/>
    </location>
</feature>
<feature type="repeat" description="TPR" evidence="3">
    <location>
        <begin position="586"/>
        <end position="619"/>
    </location>
</feature>
<keyword evidence="6" id="KW-1185">Reference proteome</keyword>
<evidence type="ECO:0000256" key="4">
    <source>
        <dbReference type="SAM" id="MobiDB-lite"/>
    </source>
</evidence>
<feature type="region of interest" description="Disordered" evidence="4">
    <location>
        <begin position="262"/>
        <end position="313"/>
    </location>
</feature>
<dbReference type="PROSITE" id="PS50293">
    <property type="entry name" value="TPR_REGION"/>
    <property type="match status" value="1"/>
</dbReference>
<dbReference type="Pfam" id="PF13432">
    <property type="entry name" value="TPR_16"/>
    <property type="match status" value="2"/>
</dbReference>
<feature type="region of interest" description="Disordered" evidence="4">
    <location>
        <begin position="404"/>
        <end position="427"/>
    </location>
</feature>
<feature type="region of interest" description="Disordered" evidence="4">
    <location>
        <begin position="328"/>
        <end position="376"/>
    </location>
</feature>
<gene>
    <name evidence="5" type="primary">CDC27</name>
    <name evidence="5" type="ORF">C6P45_002746</name>
</gene>
<dbReference type="PANTHER" id="PTHR12558:SF13">
    <property type="entry name" value="CELL DIVISION CYCLE PROTEIN 27 HOMOLOG"/>
    <property type="match status" value="1"/>
</dbReference>
<keyword evidence="1 3" id="KW-0802">TPR repeat</keyword>
<dbReference type="PANTHER" id="PTHR12558">
    <property type="entry name" value="CELL DIVISION CYCLE 16,23,27"/>
    <property type="match status" value="1"/>
</dbReference>
<dbReference type="Pfam" id="PF12895">
    <property type="entry name" value="ANAPC3"/>
    <property type="match status" value="1"/>
</dbReference>
<evidence type="ECO:0000313" key="6">
    <source>
        <dbReference type="Proteomes" id="UP000750334"/>
    </source>
</evidence>
<feature type="repeat" description="TPR" evidence="3">
    <location>
        <begin position="620"/>
        <end position="653"/>
    </location>
</feature>
<protein>
    <submittedName>
        <fullName evidence="5">Anaphase-promoting complex subunit cdc27</fullName>
    </submittedName>
</protein>
<reference evidence="5 6" key="1">
    <citation type="submission" date="2020-11" db="EMBL/GenBank/DDBJ databases">
        <title>Kefir isolates.</title>
        <authorList>
            <person name="Marcisauskas S."/>
            <person name="Kim Y."/>
            <person name="Blasche S."/>
        </authorList>
    </citation>
    <scope>NUCLEOTIDE SEQUENCE [LARGE SCALE GENOMIC DNA]</scope>
    <source>
        <strain evidence="5 6">OG2</strain>
    </source>
</reference>
<dbReference type="GO" id="GO:0007091">
    <property type="term" value="P:metaphase/anaphase transition of mitotic cell cycle"/>
    <property type="evidence" value="ECO:0007669"/>
    <property type="project" value="TreeGrafter"/>
</dbReference>
<evidence type="ECO:0000313" key="5">
    <source>
        <dbReference type="EMBL" id="KAG0656293.1"/>
    </source>
</evidence>
<dbReference type="SMART" id="SM00028">
    <property type="entry name" value="TPR"/>
    <property type="match status" value="8"/>
</dbReference>
<dbReference type="GO" id="GO:0016567">
    <property type="term" value="P:protein ubiquitination"/>
    <property type="evidence" value="ECO:0007669"/>
    <property type="project" value="TreeGrafter"/>
</dbReference>
<proteinExistence type="inferred from homology"/>
<evidence type="ECO:0000256" key="3">
    <source>
        <dbReference type="PROSITE-ProRule" id="PRU00339"/>
    </source>
</evidence>
<accession>A0A9P7B3E0</accession>
<sequence>MLFPLDFDHHDTETSSKRVSDILSQETARLNQTTNLINKSTSANQTDYYDPDYISSIDLQQHMKLHINNAITQLNYETAIFLAELYYSECQGLSINSINRIESIYLYSLSLYLNGNYELASEISEKYKSVHIVIAYIFARCSLKLKTNEENACLYLVIHLDNFIKNEIRDKELFIFMPNLATIHSLIGDLYKATDNLKSCVNHYLEAINKNPYLWQTLVSLNDMKIMIDLKKLYKMDNNGNSINPTTTSTKGVLRKDITKQMNNNSNNSVSNRSSIDEKNKNRDSTRSLLYNSLSPFRSSNNKNKYNKDNIDITSQDIQSGSLRINEHNTNKHQTPSFANNSINTTDCNNSTQQRQTRSSKRNINNNISSTLDPHVVGTLSTKNSDTNSFSSIPTIIKNKILTTPPTKVSNDTQRTTLKTPRNKSSFTSQNIATTAKRVFSGQGIGGNNSNHHNVTTFNVPGTITNKSYDIEAEITNEFQTLFYVFAKVLKSSSQYNSYNAIRIMNRQLPSHILNSMPWCQAQLGKLHFEIVNYDMSLTYFTNLRRLQPTRLKDLEIFSTLLWHLGDKVKLSNLSSELLEMYPNSPETWCILGNYFSLQNDHDQSIKALEKSIHLDPCFAYAYTLLGHEFANNESFDIAKTYYRKALACDPQHYNAYYGLGSCASQLGKFEEALLYFEKARMINPVNVVLICCCGTELEKLKHNEMALKYYEMACKLGPKSVLAKYRRAELLFTMNRYSVALGQFEELIKLDSENPNLHFMLGKILQALGRKKDAIREYTIALHLDPKGNQFVIDALESCHMQE</sequence>
<dbReference type="EMBL" id="PUHR01000265">
    <property type="protein sequence ID" value="KAG0656293.1"/>
    <property type="molecule type" value="Genomic_DNA"/>
</dbReference>
<organism evidence="5 6">
    <name type="scientific">Maudiozyma exigua</name>
    <name type="common">Yeast</name>
    <name type="synonym">Kazachstania exigua</name>
    <dbReference type="NCBI Taxonomy" id="34358"/>
    <lineage>
        <taxon>Eukaryota</taxon>
        <taxon>Fungi</taxon>
        <taxon>Dikarya</taxon>
        <taxon>Ascomycota</taxon>
        <taxon>Saccharomycotina</taxon>
        <taxon>Saccharomycetes</taxon>
        <taxon>Saccharomycetales</taxon>
        <taxon>Saccharomycetaceae</taxon>
        <taxon>Maudiozyma</taxon>
    </lineage>
</organism>
<dbReference type="GO" id="GO:0051301">
    <property type="term" value="P:cell division"/>
    <property type="evidence" value="ECO:0007669"/>
    <property type="project" value="TreeGrafter"/>
</dbReference>
<feature type="compositionally biased region" description="Polar residues" evidence="4">
    <location>
        <begin position="332"/>
        <end position="357"/>
    </location>
</feature>